<dbReference type="Proteomes" id="UP000198802">
    <property type="component" value="Unassembled WGS sequence"/>
</dbReference>
<evidence type="ECO:0000259" key="8">
    <source>
        <dbReference type="Pfam" id="PF18565"/>
    </source>
</evidence>
<dbReference type="AlphaFoldDB" id="A0A0S4QH70"/>
<evidence type="ECO:0000256" key="4">
    <source>
        <dbReference type="SAM" id="MobiDB-lite"/>
    </source>
</evidence>
<dbReference type="InterPro" id="IPR017853">
    <property type="entry name" value="GH"/>
</dbReference>
<dbReference type="PANTHER" id="PTHR42732:SF1">
    <property type="entry name" value="BETA-MANNOSIDASE"/>
    <property type="match status" value="1"/>
</dbReference>
<name>A0A0S4QH70_9ACTN</name>
<dbReference type="InterPro" id="IPR051913">
    <property type="entry name" value="GH2_Domain-Containing"/>
</dbReference>
<dbReference type="Pfam" id="PF00703">
    <property type="entry name" value="Glyco_hydro_2"/>
    <property type="match status" value="1"/>
</dbReference>
<protein>
    <submittedName>
        <fullName evidence="9">Glycosyl hydrolases family 2, sugar binding domain</fullName>
    </submittedName>
</protein>
<dbReference type="PRINTS" id="PR00132">
    <property type="entry name" value="GLHYDRLASE2"/>
</dbReference>
<dbReference type="InterPro" id="IPR006101">
    <property type="entry name" value="Glyco_hydro_2"/>
</dbReference>
<dbReference type="Gene3D" id="2.60.40.10">
    <property type="entry name" value="Immunoglobulins"/>
    <property type="match status" value="3"/>
</dbReference>
<proteinExistence type="inferred from homology"/>
<evidence type="ECO:0000256" key="3">
    <source>
        <dbReference type="ARBA" id="ARBA00023295"/>
    </source>
</evidence>
<keyword evidence="2 9" id="KW-0378">Hydrolase</keyword>
<dbReference type="EMBL" id="FAOZ01000003">
    <property type="protein sequence ID" value="CUU54869.1"/>
    <property type="molecule type" value="Genomic_DNA"/>
</dbReference>
<dbReference type="Pfam" id="PF02836">
    <property type="entry name" value="Glyco_hydro_2_C"/>
    <property type="match status" value="1"/>
</dbReference>
<dbReference type="InterPro" id="IPR032311">
    <property type="entry name" value="DUF4982"/>
</dbReference>
<dbReference type="InterPro" id="IPR040605">
    <property type="entry name" value="Glyco_hydro2_dom5"/>
</dbReference>
<feature type="domain" description="Glycoside hydrolase family 2" evidence="8">
    <location>
        <begin position="725"/>
        <end position="825"/>
    </location>
</feature>
<dbReference type="RefSeq" id="WP_091272747.1">
    <property type="nucleotide sequence ID" value="NZ_FAOZ01000003.1"/>
</dbReference>
<dbReference type="Pfam" id="PF16355">
    <property type="entry name" value="DUF4982"/>
    <property type="match status" value="1"/>
</dbReference>
<dbReference type="InterPro" id="IPR006102">
    <property type="entry name" value="Ig-like_GH2"/>
</dbReference>
<sequence>MIRTSFNDGWSYRRKPDAFQALLGRANEGWEPVRLPHDAMIRRERNGTDPEAGHRGYFPADGYEYKKTFFVPEEYQERRVTLEFEGVYRQGRVYVNGDLAGQRASGYSAFWIRADHLLRYGTDNEVRVEARSEDDTRWYTGGGIYRDTSIIVSGLLHLALAGVRITTPVIENDQAVVAVATQIQNESAVTRTIEVSNEIVDADGAIVARDVAPVTVFPGDEAVLRQRLLVADPRLWGVERPNLYTCRTAVTAGGERLDEQTTRFGIRSLTVDPRRGLRINGETVKLRGACVHHDNGVLGSATIDRAEWRRVEILRQAGFNAIRSAHNPISRALLEACDELGMLVMDELSDVWTRSKSAHDHAGDFAGSWESDLRSMVVKDLNHPSVVLYSIGNEIPEVGTAAGAVLGRRLAEKVRELDGTRFVTNAVNGLLAAGPELFSTTAADRAESAESSTADGGSAGGGTGDVNELMTRFREFMPTLMTSELVTTRTAESMAYLDVAGYNYLESRYELDRTLFPNRVIVGTETYPSDIDRNWRMVRDNSHVIGDFTWTGWDYLGEPGIGRVEYQSDPPPPAGGTPGHRGAFPWLTAWCGDIDITGHRRPASYYREIVFGLRTEPYIAVHRPGRHREPVRLATWWSWSDSVSSWSWNGHEDRPVRVDVYSAADEIELLVNGRSVGRAPAGEKNRFTASFETVYQPGELTAVAYTDGGETGRTCLSSATGDVRLDVTTDRNQITADDRDLAFVSVTLVDADGNLYNTADRRVAIELAGPGILQGFGSADPRSEENFFDTVRMTFDGRVLAVVRPSAPGAITVTVTADGCPPVDVRIEAAPAGRAEEVPITGTPSGHPDHSAAGSHPCS</sequence>
<feature type="region of interest" description="Disordered" evidence="4">
    <location>
        <begin position="837"/>
        <end position="859"/>
    </location>
</feature>
<dbReference type="InterPro" id="IPR036156">
    <property type="entry name" value="Beta-gal/glucu_dom_sf"/>
</dbReference>
<keyword evidence="3" id="KW-0326">Glycosidase</keyword>
<evidence type="ECO:0000259" key="7">
    <source>
        <dbReference type="Pfam" id="PF16355"/>
    </source>
</evidence>
<dbReference type="SUPFAM" id="SSF51445">
    <property type="entry name" value="(Trans)glycosidases"/>
    <property type="match status" value="1"/>
</dbReference>
<dbReference type="InterPro" id="IPR013783">
    <property type="entry name" value="Ig-like_fold"/>
</dbReference>
<evidence type="ECO:0000259" key="6">
    <source>
        <dbReference type="Pfam" id="PF02836"/>
    </source>
</evidence>
<comment type="similarity">
    <text evidence="1">Belongs to the glycosyl hydrolase 2 family.</text>
</comment>
<reference evidence="10" key="1">
    <citation type="submission" date="2015-11" db="EMBL/GenBank/DDBJ databases">
        <authorList>
            <person name="Varghese N."/>
        </authorList>
    </citation>
    <scope>NUCLEOTIDE SEQUENCE [LARGE SCALE GENOMIC DNA]</scope>
    <source>
        <strain evidence="10">DSM 45899</strain>
    </source>
</reference>
<accession>A0A0S4QH70</accession>
<feature type="domain" description="DUF4982" evidence="7">
    <location>
        <begin position="655"/>
        <end position="710"/>
    </location>
</feature>
<evidence type="ECO:0000256" key="1">
    <source>
        <dbReference type="ARBA" id="ARBA00007401"/>
    </source>
</evidence>
<feature type="domain" description="Glycoside hydrolase family 2 catalytic" evidence="6">
    <location>
        <begin position="277"/>
        <end position="426"/>
    </location>
</feature>
<feature type="region of interest" description="Disordered" evidence="4">
    <location>
        <begin position="443"/>
        <end position="464"/>
    </location>
</feature>
<keyword evidence="10" id="KW-1185">Reference proteome</keyword>
<dbReference type="GO" id="GO:0004553">
    <property type="term" value="F:hydrolase activity, hydrolyzing O-glycosyl compounds"/>
    <property type="evidence" value="ECO:0007669"/>
    <property type="project" value="InterPro"/>
</dbReference>
<dbReference type="Gene3D" id="2.60.120.260">
    <property type="entry name" value="Galactose-binding domain-like"/>
    <property type="match status" value="1"/>
</dbReference>
<dbReference type="SUPFAM" id="SSF49785">
    <property type="entry name" value="Galactose-binding domain-like"/>
    <property type="match status" value="1"/>
</dbReference>
<dbReference type="InterPro" id="IPR008979">
    <property type="entry name" value="Galactose-bd-like_sf"/>
</dbReference>
<dbReference type="PANTHER" id="PTHR42732">
    <property type="entry name" value="BETA-GALACTOSIDASE"/>
    <property type="match status" value="1"/>
</dbReference>
<dbReference type="SUPFAM" id="SSF49373">
    <property type="entry name" value="Invasin/intimin cell-adhesion fragments"/>
    <property type="match status" value="1"/>
</dbReference>
<dbReference type="InterPro" id="IPR006103">
    <property type="entry name" value="Glyco_hydro_2_cat"/>
</dbReference>
<evidence type="ECO:0000313" key="10">
    <source>
        <dbReference type="Proteomes" id="UP000198802"/>
    </source>
</evidence>
<dbReference type="InterPro" id="IPR008964">
    <property type="entry name" value="Invasin/intimin_cell_adhesion"/>
</dbReference>
<dbReference type="GO" id="GO:0005975">
    <property type="term" value="P:carbohydrate metabolic process"/>
    <property type="evidence" value="ECO:0007669"/>
    <property type="project" value="InterPro"/>
</dbReference>
<dbReference type="Pfam" id="PF18565">
    <property type="entry name" value="Glyco_hydro2_C5"/>
    <property type="match status" value="1"/>
</dbReference>
<evidence type="ECO:0000313" key="9">
    <source>
        <dbReference type="EMBL" id="CUU54869.1"/>
    </source>
</evidence>
<evidence type="ECO:0000259" key="5">
    <source>
        <dbReference type="Pfam" id="PF00703"/>
    </source>
</evidence>
<dbReference type="SUPFAM" id="SSF49303">
    <property type="entry name" value="beta-Galactosidase/glucuronidase domain"/>
    <property type="match status" value="1"/>
</dbReference>
<gene>
    <name evidence="9" type="ORF">Ga0074812_103359</name>
</gene>
<dbReference type="Gene3D" id="3.20.20.80">
    <property type="entry name" value="Glycosidases"/>
    <property type="match status" value="1"/>
</dbReference>
<organism evidence="9 10">
    <name type="scientific">Parafrankia irregularis</name>
    <dbReference type="NCBI Taxonomy" id="795642"/>
    <lineage>
        <taxon>Bacteria</taxon>
        <taxon>Bacillati</taxon>
        <taxon>Actinomycetota</taxon>
        <taxon>Actinomycetes</taxon>
        <taxon>Frankiales</taxon>
        <taxon>Frankiaceae</taxon>
        <taxon>Parafrankia</taxon>
    </lineage>
</organism>
<evidence type="ECO:0000256" key="2">
    <source>
        <dbReference type="ARBA" id="ARBA00022801"/>
    </source>
</evidence>
<feature type="domain" description="Glycoside hydrolase family 2 immunoglobulin-like beta-sandwich" evidence="5">
    <location>
        <begin position="161"/>
        <end position="267"/>
    </location>
</feature>